<sequence>MVVNKHGSFYMRSGWGTKIIRAVEADDMIFTPSKEQDAIDNVGLGRIMIKALRYWSEAMQLTEEEKTQGGIKLIPEPIYDEIKQYDLYFQRQGSLLLMHRNLALNKENATAWYWMFNEYSANSFTKTQFVEGFHAYLAVNGMKIKKDAVEKEFNCLKNTYIGDSNFDKKSIMDEDTYPFLAPLKILQTKGKTIIEKRLLTEKEIPLEILIYAIAMDNFIASKNGNQVNIDRLMEGKNQVGKYFNLKYSRLLDMLMEAENKKYINLNNNFGNRFIEFNGYDYKSLIKKYYTDKER</sequence>
<reference evidence="2 3" key="1">
    <citation type="submission" date="2016-09" db="EMBL/GenBank/DDBJ databases">
        <authorList>
            <person name="Capua I."/>
            <person name="De Benedictis P."/>
            <person name="Joannis T."/>
            <person name="Lombin L.H."/>
            <person name="Cattoli G."/>
        </authorList>
    </citation>
    <scope>NUCLEOTIDE SEQUENCE [LARGE SCALE GENOMIC DNA]</scope>
    <source>
        <strain evidence="2 3">GluBS11</strain>
    </source>
</reference>
<feature type="domain" description="DUF4007" evidence="1">
    <location>
        <begin position="5"/>
        <end position="289"/>
    </location>
</feature>
<dbReference type="InterPro" id="IPR025248">
    <property type="entry name" value="DUF4007"/>
</dbReference>
<dbReference type="STRING" id="1619234.SAMN05421730_101368"/>
<dbReference type="AlphaFoldDB" id="A0A1D3TUL0"/>
<dbReference type="Pfam" id="PF13182">
    <property type="entry name" value="DUF4007"/>
    <property type="match status" value="1"/>
</dbReference>
<keyword evidence="3" id="KW-1185">Reference proteome</keyword>
<dbReference type="OrthoDB" id="747541at2"/>
<evidence type="ECO:0000313" key="2">
    <source>
        <dbReference type="EMBL" id="SCP97763.1"/>
    </source>
</evidence>
<dbReference type="Proteomes" id="UP000199315">
    <property type="component" value="Unassembled WGS sequence"/>
</dbReference>
<dbReference type="RefSeq" id="WP_091234188.1">
    <property type="nucleotide sequence ID" value="NZ_FMKA01000013.1"/>
</dbReference>
<organism evidence="2 3">
    <name type="scientific">Anaerobium acetethylicum</name>
    <dbReference type="NCBI Taxonomy" id="1619234"/>
    <lineage>
        <taxon>Bacteria</taxon>
        <taxon>Bacillati</taxon>
        <taxon>Bacillota</taxon>
        <taxon>Clostridia</taxon>
        <taxon>Lachnospirales</taxon>
        <taxon>Lachnospiraceae</taxon>
        <taxon>Anaerobium</taxon>
    </lineage>
</organism>
<protein>
    <recommendedName>
        <fullName evidence="1">DUF4007 domain-containing protein</fullName>
    </recommendedName>
</protein>
<name>A0A1D3TUL0_9FIRM</name>
<accession>A0A1D3TUL0</accession>
<evidence type="ECO:0000259" key="1">
    <source>
        <dbReference type="Pfam" id="PF13182"/>
    </source>
</evidence>
<gene>
    <name evidence="2" type="ORF">SAMN05421730_101368</name>
</gene>
<evidence type="ECO:0000313" key="3">
    <source>
        <dbReference type="Proteomes" id="UP000199315"/>
    </source>
</evidence>
<dbReference type="EMBL" id="FMKA01000013">
    <property type="protein sequence ID" value="SCP97763.1"/>
    <property type="molecule type" value="Genomic_DNA"/>
</dbReference>
<proteinExistence type="predicted"/>